<accession>A0A5A7RF96</accession>
<feature type="compositionally biased region" description="Polar residues" evidence="1">
    <location>
        <begin position="402"/>
        <end position="416"/>
    </location>
</feature>
<reference evidence="3" key="1">
    <citation type="journal article" date="2019" name="Curr. Biol.">
        <title>Genome Sequence of Striga asiatica Provides Insight into the Evolution of Plant Parasitism.</title>
        <authorList>
            <person name="Yoshida S."/>
            <person name="Kim S."/>
            <person name="Wafula E.K."/>
            <person name="Tanskanen J."/>
            <person name="Kim Y.M."/>
            <person name="Honaas L."/>
            <person name="Yang Z."/>
            <person name="Spallek T."/>
            <person name="Conn C.E."/>
            <person name="Ichihashi Y."/>
            <person name="Cheong K."/>
            <person name="Cui S."/>
            <person name="Der J.P."/>
            <person name="Gundlach H."/>
            <person name="Jiao Y."/>
            <person name="Hori C."/>
            <person name="Ishida J.K."/>
            <person name="Kasahara H."/>
            <person name="Kiba T."/>
            <person name="Kim M.S."/>
            <person name="Koo N."/>
            <person name="Laohavisit A."/>
            <person name="Lee Y.H."/>
            <person name="Lumba S."/>
            <person name="McCourt P."/>
            <person name="Mortimer J.C."/>
            <person name="Mutuku J.M."/>
            <person name="Nomura T."/>
            <person name="Sasaki-Sekimoto Y."/>
            <person name="Seto Y."/>
            <person name="Wang Y."/>
            <person name="Wakatake T."/>
            <person name="Sakakibara H."/>
            <person name="Demura T."/>
            <person name="Yamaguchi S."/>
            <person name="Yoneyama K."/>
            <person name="Manabe R.I."/>
            <person name="Nelson D.C."/>
            <person name="Schulman A.H."/>
            <person name="Timko M.P."/>
            <person name="dePamphilis C.W."/>
            <person name="Choi D."/>
            <person name="Shirasu K."/>
        </authorList>
    </citation>
    <scope>NUCLEOTIDE SEQUENCE [LARGE SCALE GENOMIC DNA]</scope>
    <source>
        <strain evidence="3">cv. UVA1</strain>
    </source>
</reference>
<dbReference type="InterPro" id="IPR021916">
    <property type="entry name" value="DUF3527"/>
</dbReference>
<dbReference type="PANTHER" id="PTHR31390">
    <property type="entry name" value="EXPRESSED PROTEIN"/>
    <property type="match status" value="1"/>
</dbReference>
<keyword evidence="3" id="KW-1185">Reference proteome</keyword>
<gene>
    <name evidence="2" type="ORF">STAS_33538</name>
</gene>
<feature type="compositionally biased region" description="Low complexity" evidence="1">
    <location>
        <begin position="139"/>
        <end position="149"/>
    </location>
</feature>
<feature type="region of interest" description="Disordered" evidence="1">
    <location>
        <begin position="129"/>
        <end position="179"/>
    </location>
</feature>
<evidence type="ECO:0000256" key="1">
    <source>
        <dbReference type="SAM" id="MobiDB-lite"/>
    </source>
</evidence>
<feature type="compositionally biased region" description="Basic and acidic residues" evidence="1">
    <location>
        <begin position="39"/>
        <end position="53"/>
    </location>
</feature>
<dbReference type="OrthoDB" id="1898655at2759"/>
<dbReference type="Proteomes" id="UP000325081">
    <property type="component" value="Unassembled WGS sequence"/>
</dbReference>
<feature type="compositionally biased region" description="Low complexity" evidence="1">
    <location>
        <begin position="328"/>
        <end position="338"/>
    </location>
</feature>
<proteinExistence type="predicted"/>
<feature type="region of interest" description="Disordered" evidence="1">
    <location>
        <begin position="436"/>
        <end position="455"/>
    </location>
</feature>
<protein>
    <submittedName>
        <fullName evidence="2">Uncharacterized protein</fullName>
    </submittedName>
</protein>
<dbReference type="Pfam" id="PF12043">
    <property type="entry name" value="DUF3527"/>
    <property type="match status" value="2"/>
</dbReference>
<evidence type="ECO:0000313" key="3">
    <source>
        <dbReference type="Proteomes" id="UP000325081"/>
    </source>
</evidence>
<feature type="compositionally biased region" description="Polar residues" evidence="1">
    <location>
        <begin position="354"/>
        <end position="363"/>
    </location>
</feature>
<dbReference type="AlphaFoldDB" id="A0A5A7RF96"/>
<dbReference type="EMBL" id="BKCP01012181">
    <property type="protein sequence ID" value="GER55856.1"/>
    <property type="molecule type" value="Genomic_DNA"/>
</dbReference>
<organism evidence="2 3">
    <name type="scientific">Striga asiatica</name>
    <name type="common">Asiatic witchweed</name>
    <name type="synonym">Buchnera asiatica</name>
    <dbReference type="NCBI Taxonomy" id="4170"/>
    <lineage>
        <taxon>Eukaryota</taxon>
        <taxon>Viridiplantae</taxon>
        <taxon>Streptophyta</taxon>
        <taxon>Embryophyta</taxon>
        <taxon>Tracheophyta</taxon>
        <taxon>Spermatophyta</taxon>
        <taxon>Magnoliopsida</taxon>
        <taxon>eudicotyledons</taxon>
        <taxon>Gunneridae</taxon>
        <taxon>Pentapetalae</taxon>
        <taxon>asterids</taxon>
        <taxon>lamiids</taxon>
        <taxon>Lamiales</taxon>
        <taxon>Orobanchaceae</taxon>
        <taxon>Buchnereae</taxon>
        <taxon>Striga</taxon>
    </lineage>
</organism>
<comment type="caution">
    <text evidence="2">The sequence shown here is derived from an EMBL/GenBank/DDBJ whole genome shotgun (WGS) entry which is preliminary data.</text>
</comment>
<feature type="region of interest" description="Disordered" evidence="1">
    <location>
        <begin position="311"/>
        <end position="365"/>
    </location>
</feature>
<feature type="compositionally biased region" description="Basic and acidic residues" evidence="1">
    <location>
        <begin position="250"/>
        <end position="269"/>
    </location>
</feature>
<dbReference type="PANTHER" id="PTHR31390:SF12">
    <property type="entry name" value="PUTATIVE (DUF3527)-RELATED"/>
    <property type="match status" value="1"/>
</dbReference>
<evidence type="ECO:0000313" key="2">
    <source>
        <dbReference type="EMBL" id="GER55856.1"/>
    </source>
</evidence>
<name>A0A5A7RF96_STRAF</name>
<sequence>MQPSMERSSTLQQILIADYTKTQEKRRVGHSFGQPYLDTKCESKPSMKTERVGPHKHSQSVQKPRLAINRSLDGDNDNYDDDNELVKYMSNLPAFLQHMEKGSSNVQEKALNFGVLDWNRLEKWKYNERMPTGKFPQKASSSASSSSSSNIRIGQDSIKQPSFSHGSRFGSPKEEKNVGYHHKGEKYAELIRSNKGKETFNQEHQADRFHQRAKSYGETNVYPKKEIFPKEETLRNNSYYAREKRKVTRSGEIKLKPNHFERDGSKTSLDDGQLAEVVGTRLSDFFYPQELKSGEMNNPVTSKAVDVEVNLSGSESKRSSAHEEKNGSSASSSSFLESSSDKYQQAEIAKTLTPKESPTSPTRRFSFHLGRMSKSLSFKDNSEVPHLSSQYTSIKSGPVRPKTSSGPDNNNNNLKSDCSRARSSPLRRLLDPLLKHKGGAHPAEPGPSQDRKPERPTTTLLALLQITLKNGLPFFKLVVNSSNEMLAATVKRLPVYGKTDSCMMYVFYSVHEVKTKKGMSWINHGSKSNEKSCNLGYNIVGQMKISSSSECNSKECVLYCVDPKKELAAVIVGKTGKKMESQEKITNDNSGTVVILPGGVHGLPNEGFLPSSLISRWRFGGSCDCGGWDVGCKLRVLVDCEKTSSHCLQPFEPSSSIDYINLYSEGGEKGSKPVLTMKPFSNGYYSIELDSSISLLEAFATCVAHVTCLKFAELTDAKSSDSQYLAEALLAEADKRKTTTVTCPPLSPAGRI</sequence>
<feature type="region of interest" description="Disordered" evidence="1">
    <location>
        <begin position="24"/>
        <end position="78"/>
    </location>
</feature>
<feature type="compositionally biased region" description="Basic and acidic residues" evidence="1">
    <location>
        <begin position="315"/>
        <end position="326"/>
    </location>
</feature>
<feature type="region of interest" description="Disordered" evidence="1">
    <location>
        <begin position="250"/>
        <end position="272"/>
    </location>
</feature>
<feature type="region of interest" description="Disordered" evidence="1">
    <location>
        <begin position="378"/>
        <end position="422"/>
    </location>
</feature>